<comment type="caution">
    <text evidence="1">The sequence shown here is derived from an EMBL/GenBank/DDBJ whole genome shotgun (WGS) entry which is preliminary data.</text>
</comment>
<proteinExistence type="predicted"/>
<dbReference type="AlphaFoldDB" id="J9GYX7"/>
<dbReference type="EMBL" id="AMCI01000623">
    <property type="protein sequence ID" value="EJX08438.1"/>
    <property type="molecule type" value="Genomic_DNA"/>
</dbReference>
<name>J9GYX7_9ZZZZ</name>
<sequence>PLELRYEGKDRLVITYQMPGVAHAAVEIWQRVKMSLPRN</sequence>
<feature type="non-terminal residue" evidence="1">
    <location>
        <position position="1"/>
    </location>
</feature>
<organism evidence="1">
    <name type="scientific">gut metagenome</name>
    <dbReference type="NCBI Taxonomy" id="749906"/>
    <lineage>
        <taxon>unclassified sequences</taxon>
        <taxon>metagenomes</taxon>
        <taxon>organismal metagenomes</taxon>
    </lineage>
</organism>
<accession>J9GYX7</accession>
<reference evidence="1" key="1">
    <citation type="journal article" date="2012" name="PLoS ONE">
        <title>Gene sets for utilization of primary and secondary nutrition supplies in the distal gut of endangered iberian lynx.</title>
        <authorList>
            <person name="Alcaide M."/>
            <person name="Messina E."/>
            <person name="Richter M."/>
            <person name="Bargiela R."/>
            <person name="Peplies J."/>
            <person name="Huws S.A."/>
            <person name="Newbold C.J."/>
            <person name="Golyshin P.N."/>
            <person name="Simon M.A."/>
            <person name="Lopez G."/>
            <person name="Yakimov M.M."/>
            <person name="Ferrer M."/>
        </authorList>
    </citation>
    <scope>NUCLEOTIDE SEQUENCE</scope>
</reference>
<evidence type="ECO:0000313" key="1">
    <source>
        <dbReference type="EMBL" id="EJX08438.1"/>
    </source>
</evidence>
<protein>
    <submittedName>
        <fullName evidence="1">Uncharacterized protein</fullName>
    </submittedName>
</protein>
<gene>
    <name evidence="1" type="ORF">EVA_03447</name>
</gene>